<evidence type="ECO:0000313" key="2">
    <source>
        <dbReference type="Proteomes" id="UP000751190"/>
    </source>
</evidence>
<organism evidence="1 2">
    <name type="scientific">Diacronema lutheri</name>
    <name type="common">Unicellular marine alga</name>
    <name type="synonym">Monochrysis lutheri</name>
    <dbReference type="NCBI Taxonomy" id="2081491"/>
    <lineage>
        <taxon>Eukaryota</taxon>
        <taxon>Haptista</taxon>
        <taxon>Haptophyta</taxon>
        <taxon>Pavlovophyceae</taxon>
        <taxon>Pavlovales</taxon>
        <taxon>Pavlovaceae</taxon>
        <taxon>Diacronema</taxon>
    </lineage>
</organism>
<evidence type="ECO:0000313" key="1">
    <source>
        <dbReference type="EMBL" id="KAG8462420.1"/>
    </source>
</evidence>
<proteinExistence type="predicted"/>
<sequence>MAAQATRRGTARAASRHLPACCAAVALRRVASGRSQTVCAHFKVRVQALEQPIACLLTAHVPSWAAAAFIQSVTRNHCADPSLE</sequence>
<dbReference type="EMBL" id="JAGTXO010000021">
    <property type="protein sequence ID" value="KAG8462420.1"/>
    <property type="molecule type" value="Genomic_DNA"/>
</dbReference>
<keyword evidence="2" id="KW-1185">Reference proteome</keyword>
<gene>
    <name evidence="1" type="ORF">KFE25_012240</name>
</gene>
<protein>
    <submittedName>
        <fullName evidence="1">Uncharacterized protein</fullName>
    </submittedName>
</protein>
<reference evidence="1" key="1">
    <citation type="submission" date="2021-05" db="EMBL/GenBank/DDBJ databases">
        <title>The genome of the haptophyte Pavlova lutheri (Diacronema luteri, Pavlovales) - a model for lipid biosynthesis in eukaryotic algae.</title>
        <authorList>
            <person name="Hulatt C.J."/>
            <person name="Posewitz M.C."/>
        </authorList>
    </citation>
    <scope>NUCLEOTIDE SEQUENCE</scope>
    <source>
        <strain evidence="1">NIVA-4/92</strain>
    </source>
</reference>
<accession>A0A8J5XGC2</accession>
<dbReference type="Proteomes" id="UP000751190">
    <property type="component" value="Unassembled WGS sequence"/>
</dbReference>
<dbReference type="AlphaFoldDB" id="A0A8J5XGC2"/>
<name>A0A8J5XGC2_DIALT</name>
<comment type="caution">
    <text evidence="1">The sequence shown here is derived from an EMBL/GenBank/DDBJ whole genome shotgun (WGS) entry which is preliminary data.</text>
</comment>